<dbReference type="InterPro" id="IPR001623">
    <property type="entry name" value="DnaJ_domain"/>
</dbReference>
<evidence type="ECO:0000259" key="5">
    <source>
        <dbReference type="PROSITE" id="PS50089"/>
    </source>
</evidence>
<dbReference type="Pfam" id="PF00226">
    <property type="entry name" value="DnaJ"/>
    <property type="match status" value="1"/>
</dbReference>
<dbReference type="PROSITE" id="PS50089">
    <property type="entry name" value="ZF_RING_2"/>
    <property type="match status" value="1"/>
</dbReference>
<feature type="domain" description="RING-type" evidence="5">
    <location>
        <begin position="805"/>
        <end position="845"/>
    </location>
</feature>
<feature type="region of interest" description="Disordered" evidence="3">
    <location>
        <begin position="1118"/>
        <end position="1142"/>
    </location>
</feature>
<name>A0A9W8A5F4_9FUNG</name>
<feature type="domain" description="UBP-type" evidence="6">
    <location>
        <begin position="842"/>
        <end position="954"/>
    </location>
</feature>
<evidence type="ECO:0000256" key="1">
    <source>
        <dbReference type="PROSITE-ProRule" id="PRU00502"/>
    </source>
</evidence>
<evidence type="ECO:0000259" key="6">
    <source>
        <dbReference type="PROSITE" id="PS50271"/>
    </source>
</evidence>
<feature type="domain" description="J" evidence="4">
    <location>
        <begin position="126"/>
        <end position="190"/>
    </location>
</feature>
<dbReference type="AlphaFoldDB" id="A0A9W8A5F4"/>
<evidence type="ECO:0000313" key="8">
    <source>
        <dbReference type="Proteomes" id="UP001150569"/>
    </source>
</evidence>
<dbReference type="InterPro" id="IPR018253">
    <property type="entry name" value="DnaJ_domain_CS"/>
</dbReference>
<feature type="compositionally biased region" description="Basic and acidic residues" evidence="3">
    <location>
        <begin position="263"/>
        <end position="298"/>
    </location>
</feature>
<dbReference type="Gene3D" id="3.30.40.10">
    <property type="entry name" value="Zinc/RING finger domain, C3HC4 (zinc finger)"/>
    <property type="match status" value="2"/>
</dbReference>
<dbReference type="InterPro" id="IPR013083">
    <property type="entry name" value="Znf_RING/FYVE/PHD"/>
</dbReference>
<keyword evidence="2" id="KW-0175">Coiled coil</keyword>
<dbReference type="Pfam" id="PF13639">
    <property type="entry name" value="zf-RING_2"/>
    <property type="match status" value="1"/>
</dbReference>
<evidence type="ECO:0000256" key="3">
    <source>
        <dbReference type="SAM" id="MobiDB-lite"/>
    </source>
</evidence>
<dbReference type="InterPro" id="IPR047243">
    <property type="entry name" value="RING-H2_BRAP2"/>
</dbReference>
<dbReference type="EMBL" id="JANBPT010000417">
    <property type="protein sequence ID" value="KAJ1921471.1"/>
    <property type="molecule type" value="Genomic_DNA"/>
</dbReference>
<comment type="caution">
    <text evidence="7">The sequence shown here is derived from an EMBL/GenBank/DDBJ whole genome shotgun (WGS) entry which is preliminary data.</text>
</comment>
<keyword evidence="1" id="KW-0479">Metal-binding</keyword>
<feature type="compositionally biased region" description="Low complexity" evidence="3">
    <location>
        <begin position="92"/>
        <end position="113"/>
    </location>
</feature>
<evidence type="ECO:0000313" key="7">
    <source>
        <dbReference type="EMBL" id="KAJ1921471.1"/>
    </source>
</evidence>
<dbReference type="Pfam" id="PF07576">
    <property type="entry name" value="BRAP2"/>
    <property type="match status" value="1"/>
</dbReference>
<dbReference type="SMART" id="SM00290">
    <property type="entry name" value="ZnF_UBP"/>
    <property type="match status" value="1"/>
</dbReference>
<dbReference type="CDD" id="cd16457">
    <property type="entry name" value="RING-H2_BRAP2"/>
    <property type="match status" value="1"/>
</dbReference>
<sequence length="1142" mass="125302">MFGSSAAPPGTTRPVLGSQKPKYATTLCPSCNGFVEFELPPFTQDPQDTVVSIRCFHCQYVFDVDMNLVPTWSNAHLAGAATGTAPPPPPRHASAATSTSGPTPPGGAAASGGRRFGTDESPLETEYYDLLDVPVTASANEIKKQYYKLAMKYHPDKNPAPEAQEKFKNISEAYQILSDPQLRKRYNEFGSSKSVVPEGGFMDPSVFFTECFGGERFADLIGEISFAKEFKDVMMEEAQAEADATESDSPGPTAVAPGTPTGKDGKKAAKPVLTEEEKEAKRKKDQARQEERDQAREARVSKLVDNLKRKLALYTETDADPVALRAFTELMEVEANELKLESYGVPLLHAIGYVYSYKARQFLQRSEFFGLRSFIHNVQDTGHRIGGTFSTIRSAVDLQRTYEELQAAEQRGLTPEQKQQLEELAARKGMEAMWKGSKLDIESVLREVCDRTLNEKGLTKAEAKKRATALKVVGDTYQNVRPDPEQEAGGPLPTGPPQPPSTLPNTHPTAGLFWALHRMVYFYTLHLELFAVPRRLPNSLTDPTLRTWAAHLDHFTRTALRFDNHIPGPSPATPAPAAALLDRLRARRDHRIGPVTVDSVVPAMTAPPLSAATAPPAPRGHFTPAPASDTYPWGTLHLYRDVQPTTVEPATVDGTPHGGTLLAVLAVPAYLATADFLAFLGGYREAISHIRTVRDGLPNRYLAILKFRDATAARRFYTAYNGRAFSSLEPEKCHVVYLAGLYVEHAAVPDYALPLLFQSLGAVPAGGKWPDVGSLPVSAWHAAGPAGRSLTATPAVPFGPELPACPVCLESLDASATGLLTIVCQHTFHCQCLTRWGDASCPVCRYSTARRRVGPAPAGSDHAPDDPPRDDGEEAQRCAHCGVQSELWICLICAHLGCGRYQAGHAHRHYDETGHLYALELETQRVWDYAREGYVHRLIQNTADGKLVELPDPGTEDADQSLALEDKLQNLNLEFSGILDSQLESQRHFYDTQLTQLTREWHRTVQELAAAQHERTQTVARCQELQQAATRDREALAIARAEKLSLETSVGELRAQVTSLERQCRDESEMTTSLVTNQTALKAQVEARGQQITELQEQVQDLMAYFSMQEKVASDASLQGADIGLAPTAGSSRRTKPKGKRK</sequence>
<dbReference type="InterPro" id="IPR036869">
    <property type="entry name" value="J_dom_sf"/>
</dbReference>
<accession>A0A9W8A5F4</accession>
<dbReference type="SMART" id="SM00271">
    <property type="entry name" value="DnaJ"/>
    <property type="match status" value="1"/>
</dbReference>
<dbReference type="OrthoDB" id="552049at2759"/>
<dbReference type="PROSITE" id="PS50076">
    <property type="entry name" value="DNAJ_2"/>
    <property type="match status" value="1"/>
</dbReference>
<feature type="compositionally biased region" description="Low complexity" evidence="3">
    <location>
        <begin position="250"/>
        <end position="262"/>
    </location>
</feature>
<feature type="compositionally biased region" description="Basic residues" evidence="3">
    <location>
        <begin position="1133"/>
        <end position="1142"/>
    </location>
</feature>
<dbReference type="PANTHER" id="PTHR44924:SF1">
    <property type="entry name" value="DNAJ SUBFAMILY A MEMBER 2"/>
    <property type="match status" value="1"/>
</dbReference>
<dbReference type="SUPFAM" id="SSF57850">
    <property type="entry name" value="RING/U-box"/>
    <property type="match status" value="2"/>
</dbReference>
<dbReference type="Pfam" id="PF14308">
    <property type="entry name" value="DnaJ-X"/>
    <property type="match status" value="1"/>
</dbReference>
<dbReference type="PANTHER" id="PTHR44924">
    <property type="entry name" value="DNAJ SUBFAMILY A MEMBER 2"/>
    <property type="match status" value="1"/>
</dbReference>
<feature type="region of interest" description="Disordered" evidence="3">
    <location>
        <begin position="80"/>
        <end position="118"/>
    </location>
</feature>
<dbReference type="Gene3D" id="1.10.287.110">
    <property type="entry name" value="DnaJ domain"/>
    <property type="match status" value="1"/>
</dbReference>
<feature type="coiled-coil region" evidence="2">
    <location>
        <begin position="1008"/>
        <end position="1070"/>
    </location>
</feature>
<evidence type="ECO:0000259" key="4">
    <source>
        <dbReference type="PROSITE" id="PS50076"/>
    </source>
</evidence>
<dbReference type="GO" id="GO:0008270">
    <property type="term" value="F:zinc ion binding"/>
    <property type="evidence" value="ECO:0007669"/>
    <property type="project" value="UniProtKB-KW"/>
</dbReference>
<dbReference type="InterPro" id="IPR001607">
    <property type="entry name" value="Znf_UBP"/>
</dbReference>
<reference evidence="7" key="1">
    <citation type="submission" date="2022-07" db="EMBL/GenBank/DDBJ databases">
        <title>Phylogenomic reconstructions and comparative analyses of Kickxellomycotina fungi.</title>
        <authorList>
            <person name="Reynolds N.K."/>
            <person name="Stajich J.E."/>
            <person name="Barry K."/>
            <person name="Grigoriev I.V."/>
            <person name="Crous P."/>
            <person name="Smith M.E."/>
        </authorList>
    </citation>
    <scope>NUCLEOTIDE SEQUENCE</scope>
    <source>
        <strain evidence="7">RSA 861</strain>
    </source>
</reference>
<feature type="region of interest" description="Disordered" evidence="3">
    <location>
        <begin position="852"/>
        <end position="874"/>
    </location>
</feature>
<dbReference type="InterPro" id="IPR011422">
    <property type="entry name" value="BRAP2/ETP1_RRM"/>
</dbReference>
<keyword evidence="1" id="KW-0862">Zinc</keyword>
<keyword evidence="1" id="KW-0863">Zinc-finger</keyword>
<proteinExistence type="predicted"/>
<organism evidence="7 8">
    <name type="scientific">Tieghemiomyces parasiticus</name>
    <dbReference type="NCBI Taxonomy" id="78921"/>
    <lineage>
        <taxon>Eukaryota</taxon>
        <taxon>Fungi</taxon>
        <taxon>Fungi incertae sedis</taxon>
        <taxon>Zoopagomycota</taxon>
        <taxon>Kickxellomycotina</taxon>
        <taxon>Dimargaritomycetes</taxon>
        <taxon>Dimargaritales</taxon>
        <taxon>Dimargaritaceae</taxon>
        <taxon>Tieghemiomyces</taxon>
    </lineage>
</organism>
<keyword evidence="8" id="KW-1185">Reference proteome</keyword>
<evidence type="ECO:0000256" key="2">
    <source>
        <dbReference type="SAM" id="Coils"/>
    </source>
</evidence>
<dbReference type="PROSITE" id="PS00636">
    <property type="entry name" value="DNAJ_1"/>
    <property type="match status" value="1"/>
</dbReference>
<feature type="region of interest" description="Disordered" evidence="3">
    <location>
        <begin position="238"/>
        <end position="298"/>
    </location>
</feature>
<feature type="region of interest" description="Disordered" evidence="3">
    <location>
        <begin position="474"/>
        <end position="505"/>
    </location>
</feature>
<dbReference type="SMART" id="SM00184">
    <property type="entry name" value="RING"/>
    <property type="match status" value="1"/>
</dbReference>
<dbReference type="Pfam" id="PF02148">
    <property type="entry name" value="zf-UBP"/>
    <property type="match status" value="1"/>
</dbReference>
<dbReference type="Proteomes" id="UP001150569">
    <property type="component" value="Unassembled WGS sequence"/>
</dbReference>
<gene>
    <name evidence="7" type="ORF">IWQ60_006746</name>
</gene>
<dbReference type="SUPFAM" id="SSF46565">
    <property type="entry name" value="Chaperone J-domain"/>
    <property type="match status" value="1"/>
</dbReference>
<dbReference type="PRINTS" id="PR00625">
    <property type="entry name" value="JDOMAIN"/>
</dbReference>
<protein>
    <submittedName>
        <fullName evidence="7">Uncharacterized protein</fullName>
    </submittedName>
</protein>
<feature type="compositionally biased region" description="Basic and acidic residues" evidence="3">
    <location>
        <begin position="862"/>
        <end position="874"/>
    </location>
</feature>
<feature type="compositionally biased region" description="Pro residues" evidence="3">
    <location>
        <begin position="493"/>
        <end position="502"/>
    </location>
</feature>
<dbReference type="PROSITE" id="PS50271">
    <property type="entry name" value="ZF_UBP"/>
    <property type="match status" value="1"/>
</dbReference>
<dbReference type="CDD" id="cd06257">
    <property type="entry name" value="DnaJ"/>
    <property type="match status" value="1"/>
</dbReference>
<dbReference type="InterPro" id="IPR026894">
    <property type="entry name" value="DnaJ_X"/>
</dbReference>
<dbReference type="InterPro" id="IPR001841">
    <property type="entry name" value="Znf_RING"/>
</dbReference>